<evidence type="ECO:0000313" key="4">
    <source>
        <dbReference type="Proteomes" id="UP000032180"/>
    </source>
</evidence>
<dbReference type="InterPro" id="IPR007608">
    <property type="entry name" value="Senescence_reg_S40"/>
</dbReference>
<dbReference type="STRING" id="77586.A0A0D9WIR1"/>
<dbReference type="PANTHER" id="PTHR33083:SF81">
    <property type="entry name" value="OS05G0518800 PROTEIN"/>
    <property type="match status" value="1"/>
</dbReference>
<reference evidence="4" key="2">
    <citation type="submission" date="2013-12" db="EMBL/GenBank/DDBJ databases">
        <authorList>
            <person name="Yu Y."/>
            <person name="Lee S."/>
            <person name="de Baynast K."/>
            <person name="Wissotski M."/>
            <person name="Liu L."/>
            <person name="Talag J."/>
            <person name="Goicoechea J."/>
            <person name="Angelova A."/>
            <person name="Jetty R."/>
            <person name="Kudrna D."/>
            <person name="Golser W."/>
            <person name="Rivera L."/>
            <person name="Zhang J."/>
            <person name="Wing R."/>
        </authorList>
    </citation>
    <scope>NUCLEOTIDE SEQUENCE</scope>
</reference>
<feature type="compositionally biased region" description="Basic and acidic residues" evidence="2">
    <location>
        <begin position="11"/>
        <end position="28"/>
    </location>
</feature>
<accession>A0A0D9WIR1</accession>
<feature type="region of interest" description="Disordered" evidence="2">
    <location>
        <begin position="1"/>
        <end position="57"/>
    </location>
</feature>
<dbReference type="EnsemblPlants" id="LPERR05G18890.1">
    <property type="protein sequence ID" value="LPERR05G18890.1"/>
    <property type="gene ID" value="LPERR05G18890"/>
</dbReference>
<keyword evidence="4" id="KW-1185">Reference proteome</keyword>
<evidence type="ECO:0000256" key="2">
    <source>
        <dbReference type="SAM" id="MobiDB-lite"/>
    </source>
</evidence>
<dbReference type="eggNOG" id="ENOG502S431">
    <property type="taxonomic scope" value="Eukaryota"/>
</dbReference>
<dbReference type="Proteomes" id="UP000032180">
    <property type="component" value="Chromosome 5"/>
</dbReference>
<dbReference type="AlphaFoldDB" id="A0A0D9WIR1"/>
<reference evidence="3 4" key="1">
    <citation type="submission" date="2012-08" db="EMBL/GenBank/DDBJ databases">
        <title>Oryza genome evolution.</title>
        <authorList>
            <person name="Wing R.A."/>
        </authorList>
    </citation>
    <scope>NUCLEOTIDE SEQUENCE</scope>
</reference>
<comment type="similarity">
    <text evidence="1">Belongs to the senescence regulator S40 family.</text>
</comment>
<dbReference type="Pfam" id="PF04520">
    <property type="entry name" value="Senescence_reg"/>
    <property type="match status" value="1"/>
</dbReference>
<reference evidence="3" key="3">
    <citation type="submission" date="2015-04" db="UniProtKB">
        <authorList>
            <consortium name="EnsemblPlants"/>
        </authorList>
    </citation>
    <scope>IDENTIFICATION</scope>
</reference>
<dbReference type="GO" id="GO:0010150">
    <property type="term" value="P:leaf senescence"/>
    <property type="evidence" value="ECO:0007669"/>
    <property type="project" value="UniProtKB-ARBA"/>
</dbReference>
<evidence type="ECO:0000313" key="3">
    <source>
        <dbReference type="EnsemblPlants" id="LPERR05G18890.1"/>
    </source>
</evidence>
<name>A0A0D9WIR1_9ORYZ</name>
<feature type="compositionally biased region" description="Polar residues" evidence="2">
    <location>
        <begin position="35"/>
        <end position="50"/>
    </location>
</feature>
<protein>
    <submittedName>
        <fullName evidence="3">Uncharacterized protein</fullName>
    </submittedName>
</protein>
<organism evidence="3 4">
    <name type="scientific">Leersia perrieri</name>
    <dbReference type="NCBI Taxonomy" id="77586"/>
    <lineage>
        <taxon>Eukaryota</taxon>
        <taxon>Viridiplantae</taxon>
        <taxon>Streptophyta</taxon>
        <taxon>Embryophyta</taxon>
        <taxon>Tracheophyta</taxon>
        <taxon>Spermatophyta</taxon>
        <taxon>Magnoliopsida</taxon>
        <taxon>Liliopsida</taxon>
        <taxon>Poales</taxon>
        <taxon>Poaceae</taxon>
        <taxon>BOP clade</taxon>
        <taxon>Oryzoideae</taxon>
        <taxon>Oryzeae</taxon>
        <taxon>Oryzinae</taxon>
        <taxon>Leersia</taxon>
    </lineage>
</organism>
<sequence length="124" mass="13775">MEEFQESDVLWPEHHQQHNYRRDVDGRGGGHHQKQSGSNATPARQPSGGNKSAPVGIPVMMIRTAKERDEAAARSHEVAAARAKRWSEERAAFSVCVGNGRTLKGRELRSVRTAVLRMTGFLET</sequence>
<dbReference type="Gramene" id="LPERR05G18890.1">
    <property type="protein sequence ID" value="LPERR05G18890.1"/>
    <property type="gene ID" value="LPERR05G18890"/>
</dbReference>
<proteinExistence type="inferred from homology"/>
<dbReference type="HOGENOM" id="CLU_088831_2_0_1"/>
<evidence type="ECO:0000256" key="1">
    <source>
        <dbReference type="ARBA" id="ARBA00034773"/>
    </source>
</evidence>
<dbReference type="PANTHER" id="PTHR33083">
    <property type="entry name" value="EXPRESSED PROTEIN"/>
    <property type="match status" value="1"/>
</dbReference>